<name>A0ACB8RHM0_9AGAM</name>
<keyword evidence="2" id="KW-1185">Reference proteome</keyword>
<gene>
    <name evidence="1" type="ORF">FA95DRAFT_503632</name>
</gene>
<accession>A0ACB8RHM0</accession>
<dbReference type="EMBL" id="MU276037">
    <property type="protein sequence ID" value="KAI0043013.1"/>
    <property type="molecule type" value="Genomic_DNA"/>
</dbReference>
<protein>
    <submittedName>
        <fullName evidence="1">Uncharacterized protein</fullName>
    </submittedName>
</protein>
<reference evidence="1" key="2">
    <citation type="journal article" date="2022" name="New Phytol.">
        <title>Evolutionary transition to the ectomycorrhizal habit in the genomes of a hyperdiverse lineage of mushroom-forming fungi.</title>
        <authorList>
            <person name="Looney B."/>
            <person name="Miyauchi S."/>
            <person name="Morin E."/>
            <person name="Drula E."/>
            <person name="Courty P.E."/>
            <person name="Kohler A."/>
            <person name="Kuo A."/>
            <person name="LaButti K."/>
            <person name="Pangilinan J."/>
            <person name="Lipzen A."/>
            <person name="Riley R."/>
            <person name="Andreopoulos W."/>
            <person name="He G."/>
            <person name="Johnson J."/>
            <person name="Nolan M."/>
            <person name="Tritt A."/>
            <person name="Barry K.W."/>
            <person name="Grigoriev I.V."/>
            <person name="Nagy L.G."/>
            <person name="Hibbett D."/>
            <person name="Henrissat B."/>
            <person name="Matheny P.B."/>
            <person name="Labbe J."/>
            <person name="Martin F.M."/>
        </authorList>
    </citation>
    <scope>NUCLEOTIDE SEQUENCE</scope>
    <source>
        <strain evidence="1">FP105234-sp</strain>
    </source>
</reference>
<dbReference type="Proteomes" id="UP000814033">
    <property type="component" value="Unassembled WGS sequence"/>
</dbReference>
<sequence>MTGSSQLSCKPVDGSMWATFSSSFVFAWPVSRASQPPPTRDADNTHRFHSHTALRAARGASAVRRGRGHGGHRVDLWCGAGGDEAREDADGNGEGREGGEGGKHCESDGGWVLGGWGLGQRG</sequence>
<reference evidence="1" key="1">
    <citation type="submission" date="2021-02" db="EMBL/GenBank/DDBJ databases">
        <authorList>
            <consortium name="DOE Joint Genome Institute"/>
            <person name="Ahrendt S."/>
            <person name="Looney B.P."/>
            <person name="Miyauchi S."/>
            <person name="Morin E."/>
            <person name="Drula E."/>
            <person name="Courty P.E."/>
            <person name="Chicoki N."/>
            <person name="Fauchery L."/>
            <person name="Kohler A."/>
            <person name="Kuo A."/>
            <person name="Labutti K."/>
            <person name="Pangilinan J."/>
            <person name="Lipzen A."/>
            <person name="Riley R."/>
            <person name="Andreopoulos W."/>
            <person name="He G."/>
            <person name="Johnson J."/>
            <person name="Barry K.W."/>
            <person name="Grigoriev I.V."/>
            <person name="Nagy L."/>
            <person name="Hibbett D."/>
            <person name="Henrissat B."/>
            <person name="Matheny P.B."/>
            <person name="Labbe J."/>
            <person name="Martin F."/>
        </authorList>
    </citation>
    <scope>NUCLEOTIDE SEQUENCE</scope>
    <source>
        <strain evidence="1">FP105234-sp</strain>
    </source>
</reference>
<comment type="caution">
    <text evidence="1">The sequence shown here is derived from an EMBL/GenBank/DDBJ whole genome shotgun (WGS) entry which is preliminary data.</text>
</comment>
<organism evidence="1 2">
    <name type="scientific">Auriscalpium vulgare</name>
    <dbReference type="NCBI Taxonomy" id="40419"/>
    <lineage>
        <taxon>Eukaryota</taxon>
        <taxon>Fungi</taxon>
        <taxon>Dikarya</taxon>
        <taxon>Basidiomycota</taxon>
        <taxon>Agaricomycotina</taxon>
        <taxon>Agaricomycetes</taxon>
        <taxon>Russulales</taxon>
        <taxon>Auriscalpiaceae</taxon>
        <taxon>Auriscalpium</taxon>
    </lineage>
</organism>
<evidence type="ECO:0000313" key="2">
    <source>
        <dbReference type="Proteomes" id="UP000814033"/>
    </source>
</evidence>
<proteinExistence type="predicted"/>
<evidence type="ECO:0000313" key="1">
    <source>
        <dbReference type="EMBL" id="KAI0043013.1"/>
    </source>
</evidence>